<dbReference type="InterPro" id="IPR018392">
    <property type="entry name" value="LysM"/>
</dbReference>
<evidence type="ECO:0000256" key="1">
    <source>
        <dbReference type="SAM" id="Phobius"/>
    </source>
</evidence>
<dbReference type="EMBL" id="AP027924">
    <property type="protein sequence ID" value="BED92299.1"/>
    <property type="molecule type" value="Genomic_DNA"/>
</dbReference>
<feature type="domain" description="LysM" evidence="2">
    <location>
        <begin position="325"/>
        <end position="372"/>
    </location>
</feature>
<keyword evidence="1" id="KW-1133">Transmembrane helix</keyword>
<reference evidence="3" key="1">
    <citation type="journal article" date="2023" name="ISME J.">
        <title>Emergence of putative energy parasites within Clostridia revealed by genome analysis of a novel endosymbiotic clade.</title>
        <authorList>
            <person name="Takahashi K."/>
            <person name="Kuwahara H."/>
            <person name="Horikawa Y."/>
            <person name="Izawa K."/>
            <person name="Kato D."/>
            <person name="Inagaki T."/>
            <person name="Yuki M."/>
            <person name="Ohkuma M."/>
            <person name="Hongoh Y."/>
        </authorList>
    </citation>
    <scope>NUCLEOTIDE SEQUENCE</scope>
    <source>
        <strain evidence="3">CfP3-15</strain>
    </source>
</reference>
<dbReference type="PROSITE" id="PS51782">
    <property type="entry name" value="LYSM"/>
    <property type="match status" value="1"/>
</dbReference>
<accession>A0AA48HYY8</accession>
<dbReference type="Gene3D" id="3.10.350.10">
    <property type="entry name" value="LysM domain"/>
    <property type="match status" value="1"/>
</dbReference>
<organism evidence="3">
    <name type="scientific">Candidatus Improbicoccus pseudotrichonymphae</name>
    <dbReference type="NCBI Taxonomy" id="3033792"/>
    <lineage>
        <taxon>Bacteria</taxon>
        <taxon>Bacillati</taxon>
        <taxon>Bacillota</taxon>
        <taxon>Clostridia</taxon>
        <taxon>Candidatus Improbicoccus</taxon>
    </lineage>
</organism>
<dbReference type="SMART" id="SM00257">
    <property type="entry name" value="LysM"/>
    <property type="match status" value="1"/>
</dbReference>
<keyword evidence="1" id="KW-0812">Transmembrane</keyword>
<dbReference type="Proteomes" id="UP001337580">
    <property type="component" value="Chromosome"/>
</dbReference>
<proteinExistence type="predicted"/>
<dbReference type="KEGG" id="ips:CfP315_0915"/>
<feature type="transmembrane region" description="Helical" evidence="1">
    <location>
        <begin position="240"/>
        <end position="262"/>
    </location>
</feature>
<keyword evidence="1" id="KW-0472">Membrane</keyword>
<evidence type="ECO:0000259" key="2">
    <source>
        <dbReference type="PROSITE" id="PS51782"/>
    </source>
</evidence>
<dbReference type="AlphaFoldDB" id="A0AA48HYY8"/>
<evidence type="ECO:0000313" key="3">
    <source>
        <dbReference type="EMBL" id="BED92299.1"/>
    </source>
</evidence>
<protein>
    <submittedName>
        <fullName evidence="3">LysM peptidoglycan-binding domain-containing protein</fullName>
    </submittedName>
</protein>
<sequence>MIYYKKIKNYKICANLNESENISSYIGFVGKYPDIDNLFVINKFRQNKNNEENFKEFFYYFKSKKNKDFMDFFSEKNCFFAVFKYKKIQNLKYQYNKEKCIDAFGKRFKVFENIMIKLYNIINLGCIPSLILRNITKYENILVDNNDIFYFNYELKYFSREKISKKEIFKNISEIISTMFETEISYKYNKMIRIIFQKCELNLYASIPELIIDFKKNERSIRISSFMMYMKNQFAIRKNLISRLAQTVIIPSLLIAFFYLIFSKIFVKKIKDEKEIIIGETVYSIGNQENNKNKKITMDINLESPKQKEKTENIMLSPNEKLEFEDYIIQNGDTFGSLCIKFYGDEKFVSAISSFNSMNDKDLLFPGKILRIPLRSSIIKKLEERKETE</sequence>
<dbReference type="InterPro" id="IPR036779">
    <property type="entry name" value="LysM_dom_sf"/>
</dbReference>
<dbReference type="Pfam" id="PF01476">
    <property type="entry name" value="LysM"/>
    <property type="match status" value="1"/>
</dbReference>
<gene>
    <name evidence="3" type="ORF">CfP315_0915</name>
</gene>
<name>A0AA48HYY8_9FIRM</name>